<protein>
    <recommendedName>
        <fullName evidence="3">YdbS-like PH domain-containing protein</fullName>
    </recommendedName>
</protein>
<feature type="compositionally biased region" description="Pro residues" evidence="1">
    <location>
        <begin position="490"/>
        <end position="501"/>
    </location>
</feature>
<feature type="region of interest" description="Disordered" evidence="1">
    <location>
        <begin position="472"/>
        <end position="501"/>
    </location>
</feature>
<feature type="transmembrane region" description="Helical" evidence="2">
    <location>
        <begin position="224"/>
        <end position="244"/>
    </location>
</feature>
<evidence type="ECO:0000313" key="4">
    <source>
        <dbReference type="EMBL" id="OAB88087.1"/>
    </source>
</evidence>
<feature type="transmembrane region" description="Helical" evidence="2">
    <location>
        <begin position="12"/>
        <end position="33"/>
    </location>
</feature>
<feature type="domain" description="YdbS-like PH" evidence="3">
    <location>
        <begin position="279"/>
        <end position="359"/>
    </location>
</feature>
<keyword evidence="2" id="KW-0472">Membrane</keyword>
<dbReference type="Proteomes" id="UP000076976">
    <property type="component" value="Unassembled WGS sequence"/>
</dbReference>
<dbReference type="PANTHER" id="PTHR34473">
    <property type="entry name" value="UPF0699 TRANSMEMBRANE PROTEIN YDBS"/>
    <property type="match status" value="1"/>
</dbReference>
<evidence type="ECO:0000313" key="5">
    <source>
        <dbReference type="Proteomes" id="UP000076976"/>
    </source>
</evidence>
<dbReference type="InterPro" id="IPR014529">
    <property type="entry name" value="UCP026631"/>
</dbReference>
<sequence length="501" mass="52609">MSAPPEPGWQRFHPLSPLLRGGLLLLAVVGYLASQLVEDLLGGVTGRGEGGPDGGWEASAGEHPLLAVAAVALVVLGVVAVAAASWWFTRYRLGPSTIELTQGVLFRRHRQARYAQIQAVSTTQPLLARLVGLAEVRVESAGGGDSHMSLAYLDRRSAAGLRDQLLGLAERAGADPVGAGVDGDARDESTEVSPDGLDRSPAAGPPSPAGTPPPPVVSMPFGRLLASTVLTLDTLVITVLVVLGLGVGALFGQVAVTGFVVPLLLYVVGKVRRLLTWGNLTMRVSGRTLASQHGLTELATSTVPLHRVQAVELTQPLLWRRPDWWSVAVNIAGVKVGGDTVVEEGVIVPAASRAEAEGLLGVLSTTMDTTPARSVMRDGLPPQAVGCPPSARLLDPWAWRRRGVLLADEVAVVRSGRLARVVTVVPWGRIQSVEVSQGPLARRLGLADVRLVSTVGAVRPLAQHLAARDAQEVAEEMRARSRERRAGPTPSAPSRPLPSGS</sequence>
<evidence type="ECO:0000259" key="3">
    <source>
        <dbReference type="Pfam" id="PF03703"/>
    </source>
</evidence>
<dbReference type="RefSeq" id="WP_068274084.1">
    <property type="nucleotide sequence ID" value="NZ_LQZG01000002.1"/>
</dbReference>
<proteinExistence type="predicted"/>
<keyword evidence="5" id="KW-1185">Reference proteome</keyword>
<feature type="transmembrane region" description="Helical" evidence="2">
    <location>
        <begin position="65"/>
        <end position="88"/>
    </location>
</feature>
<keyword evidence="2" id="KW-0812">Transmembrane</keyword>
<accession>A0A176QE91</accession>
<dbReference type="EMBL" id="LQZG01000002">
    <property type="protein sequence ID" value="OAB88087.1"/>
    <property type="molecule type" value="Genomic_DNA"/>
</dbReference>
<dbReference type="InterPro" id="IPR005182">
    <property type="entry name" value="YdbS-like_PH"/>
</dbReference>
<dbReference type="AlphaFoldDB" id="A0A176QE91"/>
<reference evidence="4 5" key="1">
    <citation type="submission" date="2016-01" db="EMBL/GenBank/DDBJ databases">
        <title>Janibacter melonis strain CD11_4 genome sequencing and assembly.</title>
        <authorList>
            <person name="Nair G.R."/>
            <person name="Kaur G."/>
            <person name="Chander A.M."/>
            <person name="Mayilraj S."/>
        </authorList>
    </citation>
    <scope>NUCLEOTIDE SEQUENCE [LARGE SCALE GENOMIC DNA]</scope>
    <source>
        <strain evidence="4 5">CD11-4</strain>
    </source>
</reference>
<evidence type="ECO:0000256" key="1">
    <source>
        <dbReference type="SAM" id="MobiDB-lite"/>
    </source>
</evidence>
<keyword evidence="2" id="KW-1133">Transmembrane helix</keyword>
<feature type="domain" description="YdbS-like PH" evidence="3">
    <location>
        <begin position="86"/>
        <end position="165"/>
    </location>
</feature>
<dbReference type="PIRSF" id="PIRSF026631">
    <property type="entry name" value="UCP026631"/>
    <property type="match status" value="1"/>
</dbReference>
<gene>
    <name evidence="4" type="ORF">AWH69_08840</name>
</gene>
<evidence type="ECO:0000256" key="2">
    <source>
        <dbReference type="SAM" id="Phobius"/>
    </source>
</evidence>
<dbReference type="STRING" id="262209.AWH69_08840"/>
<feature type="compositionally biased region" description="Basic and acidic residues" evidence="1">
    <location>
        <begin position="472"/>
        <end position="486"/>
    </location>
</feature>
<dbReference type="Pfam" id="PF03703">
    <property type="entry name" value="bPH_2"/>
    <property type="match status" value="3"/>
</dbReference>
<organism evidence="4 5">
    <name type="scientific">Janibacter melonis</name>
    <dbReference type="NCBI Taxonomy" id="262209"/>
    <lineage>
        <taxon>Bacteria</taxon>
        <taxon>Bacillati</taxon>
        <taxon>Actinomycetota</taxon>
        <taxon>Actinomycetes</taxon>
        <taxon>Micrococcales</taxon>
        <taxon>Intrasporangiaceae</taxon>
        <taxon>Janibacter</taxon>
    </lineage>
</organism>
<feature type="domain" description="YdbS-like PH" evidence="3">
    <location>
        <begin position="399"/>
        <end position="475"/>
    </location>
</feature>
<comment type="caution">
    <text evidence="4">The sequence shown here is derived from an EMBL/GenBank/DDBJ whole genome shotgun (WGS) entry which is preliminary data.</text>
</comment>
<name>A0A176QE91_9MICO</name>
<feature type="compositionally biased region" description="Pro residues" evidence="1">
    <location>
        <begin position="203"/>
        <end position="215"/>
    </location>
</feature>
<feature type="transmembrane region" description="Helical" evidence="2">
    <location>
        <begin position="250"/>
        <end position="268"/>
    </location>
</feature>
<feature type="region of interest" description="Disordered" evidence="1">
    <location>
        <begin position="176"/>
        <end position="215"/>
    </location>
</feature>
<dbReference type="PANTHER" id="PTHR34473:SF3">
    <property type="entry name" value="TRANSMEMBRANE PROTEIN-RELATED"/>
    <property type="match status" value="1"/>
</dbReference>